<keyword evidence="2" id="KW-1185">Reference proteome</keyword>
<gene>
    <name evidence="1" type="ORF">QEZ41_00015</name>
</gene>
<proteinExistence type="predicted"/>
<accession>A0ABT7SKF8</accession>
<sequence length="94" mass="10607">MSEKVQPKKQFIAGAVCPACEAMDTIRMWRIDEVPYRDCINCGFSDKLNAQGNSVPLELPTRVNPQDKKPVVKQGKTVQFFPNPKLKKKTGENE</sequence>
<dbReference type="Pfam" id="PF09526">
    <property type="entry name" value="DUF2387"/>
    <property type="match status" value="1"/>
</dbReference>
<dbReference type="InterPro" id="IPR012658">
    <property type="entry name" value="YheV"/>
</dbReference>
<dbReference type="EMBL" id="JAUCDY010000001">
    <property type="protein sequence ID" value="MDM7856674.1"/>
    <property type="molecule type" value="Genomic_DNA"/>
</dbReference>
<dbReference type="Proteomes" id="UP001241056">
    <property type="component" value="Unassembled WGS sequence"/>
</dbReference>
<protein>
    <submittedName>
        <fullName evidence="1">YheV family putative zinc ribbon protein</fullName>
    </submittedName>
</protein>
<evidence type="ECO:0000313" key="1">
    <source>
        <dbReference type="EMBL" id="MDM7856674.1"/>
    </source>
</evidence>
<organism evidence="1 2">
    <name type="scientific">Thiopseudomonas acetoxidans</name>
    <dbReference type="NCBI Taxonomy" id="3041622"/>
    <lineage>
        <taxon>Bacteria</taxon>
        <taxon>Pseudomonadati</taxon>
        <taxon>Pseudomonadota</taxon>
        <taxon>Gammaproteobacteria</taxon>
        <taxon>Pseudomonadales</taxon>
        <taxon>Pseudomonadaceae</taxon>
        <taxon>Thiopseudomonas</taxon>
    </lineage>
</organism>
<evidence type="ECO:0000313" key="2">
    <source>
        <dbReference type="Proteomes" id="UP001241056"/>
    </source>
</evidence>
<name>A0ABT7SKF8_9GAMM</name>
<dbReference type="RefSeq" id="WP_289409220.1">
    <property type="nucleotide sequence ID" value="NZ_JAUCDY010000001.1"/>
</dbReference>
<comment type="caution">
    <text evidence="1">The sequence shown here is derived from an EMBL/GenBank/DDBJ whole genome shotgun (WGS) entry which is preliminary data.</text>
</comment>
<dbReference type="NCBIfam" id="TIGR02443">
    <property type="entry name" value="YheV family putative zinc ribbon protein"/>
    <property type="match status" value="1"/>
</dbReference>
<reference evidence="1 2" key="1">
    <citation type="submission" date="2023-06" db="EMBL/GenBank/DDBJ databases">
        <title>Thiopseudomonas sp. CY1220 draft genome sequence.</title>
        <authorList>
            <person name="Zhao G."/>
            <person name="An M."/>
        </authorList>
    </citation>
    <scope>NUCLEOTIDE SEQUENCE [LARGE SCALE GENOMIC DNA]</scope>
    <source>
        <strain evidence="1 2">CY1220</strain>
    </source>
</reference>